<evidence type="ECO:0000313" key="3">
    <source>
        <dbReference type="EMBL" id="KIK61558.1"/>
    </source>
</evidence>
<feature type="region of interest" description="Disordered" evidence="2">
    <location>
        <begin position="428"/>
        <end position="464"/>
    </location>
</feature>
<dbReference type="EMBL" id="KN834770">
    <property type="protein sequence ID" value="KIK61558.1"/>
    <property type="molecule type" value="Genomic_DNA"/>
</dbReference>
<dbReference type="AlphaFoldDB" id="A0A0D0CYS6"/>
<gene>
    <name evidence="3" type="ORF">GYMLUDRAFT_73068</name>
</gene>
<feature type="coiled-coil region" evidence="1">
    <location>
        <begin position="273"/>
        <end position="307"/>
    </location>
</feature>
<feature type="region of interest" description="Disordered" evidence="2">
    <location>
        <begin position="236"/>
        <end position="271"/>
    </location>
</feature>
<dbReference type="Proteomes" id="UP000053593">
    <property type="component" value="Unassembled WGS sequence"/>
</dbReference>
<organism evidence="3 4">
    <name type="scientific">Collybiopsis luxurians FD-317 M1</name>
    <dbReference type="NCBI Taxonomy" id="944289"/>
    <lineage>
        <taxon>Eukaryota</taxon>
        <taxon>Fungi</taxon>
        <taxon>Dikarya</taxon>
        <taxon>Basidiomycota</taxon>
        <taxon>Agaricomycotina</taxon>
        <taxon>Agaricomycetes</taxon>
        <taxon>Agaricomycetidae</taxon>
        <taxon>Agaricales</taxon>
        <taxon>Marasmiineae</taxon>
        <taxon>Omphalotaceae</taxon>
        <taxon>Collybiopsis</taxon>
        <taxon>Collybiopsis luxurians</taxon>
    </lineage>
</organism>
<feature type="compositionally biased region" description="Polar residues" evidence="2">
    <location>
        <begin position="237"/>
        <end position="255"/>
    </location>
</feature>
<dbReference type="HOGENOM" id="CLU_031061_0_0_1"/>
<feature type="coiled-coil region" evidence="1">
    <location>
        <begin position="84"/>
        <end position="146"/>
    </location>
</feature>
<keyword evidence="1" id="KW-0175">Coiled coil</keyword>
<evidence type="ECO:0000256" key="1">
    <source>
        <dbReference type="SAM" id="Coils"/>
    </source>
</evidence>
<dbReference type="OrthoDB" id="2505754at2759"/>
<sequence length="482" mass="52047">MSSPQPSLQFEAPDTADSAEIGPIKPVSASQKRPFSIDLSLELERQLEMDSLPPTPAHNATIQSAPVFAQMRDSLDPDVLAHIISQLRRSLADMTKERDDLVNLLSAAHLRGAELEDALQHMTEKATTMEEELMESRRKNKDDEEAISLLRSKVEESRRGLMRLQTENRRQSVITPLDLSRVNQSPPSKRASFTPLAGSFGGRPNGHRRISSVSDSGLQALNLNLGLGLSDPSNNNPQVLSIPSDSLSTNPSPISSRMAGLFAGRPSPPQEGIAVESAELQSLRKQVASLKTDLEETRHELTEAVEAREASDTCVKALRVFIEENNVGTGRASTDSASMKLPPLPSSVTDQEAGTPTTAKAGWGFGKLWSGKPAANGSASAAIEPPTPSAPVQTPTQLSKKIGGFFTRQPSISSTHSTPIPPEIQAAHRASTYSYESRSDSSSIAEPLSPTSDPNDNIVVRDPSSPLNFMGPRMHPLYYTLR</sequence>
<evidence type="ECO:0000313" key="4">
    <source>
        <dbReference type="Proteomes" id="UP000053593"/>
    </source>
</evidence>
<reference evidence="3 4" key="1">
    <citation type="submission" date="2014-04" db="EMBL/GenBank/DDBJ databases">
        <title>Evolutionary Origins and Diversification of the Mycorrhizal Mutualists.</title>
        <authorList>
            <consortium name="DOE Joint Genome Institute"/>
            <consortium name="Mycorrhizal Genomics Consortium"/>
            <person name="Kohler A."/>
            <person name="Kuo A."/>
            <person name="Nagy L.G."/>
            <person name="Floudas D."/>
            <person name="Copeland A."/>
            <person name="Barry K.W."/>
            <person name="Cichocki N."/>
            <person name="Veneault-Fourrey C."/>
            <person name="LaButti K."/>
            <person name="Lindquist E.A."/>
            <person name="Lipzen A."/>
            <person name="Lundell T."/>
            <person name="Morin E."/>
            <person name="Murat C."/>
            <person name="Riley R."/>
            <person name="Ohm R."/>
            <person name="Sun H."/>
            <person name="Tunlid A."/>
            <person name="Henrissat B."/>
            <person name="Grigoriev I.V."/>
            <person name="Hibbett D.S."/>
            <person name="Martin F."/>
        </authorList>
    </citation>
    <scope>NUCLEOTIDE SEQUENCE [LARGE SCALE GENOMIC DNA]</scope>
    <source>
        <strain evidence="3 4">FD-317 M1</strain>
    </source>
</reference>
<accession>A0A0D0CYS6</accession>
<feature type="region of interest" description="Disordered" evidence="2">
    <location>
        <begin position="180"/>
        <end position="212"/>
    </location>
</feature>
<name>A0A0D0CYS6_9AGAR</name>
<keyword evidence="4" id="KW-1185">Reference proteome</keyword>
<proteinExistence type="predicted"/>
<protein>
    <submittedName>
        <fullName evidence="3">Uncharacterized protein</fullName>
    </submittedName>
</protein>
<feature type="region of interest" description="Disordered" evidence="2">
    <location>
        <begin position="1"/>
        <end position="32"/>
    </location>
</feature>
<evidence type="ECO:0000256" key="2">
    <source>
        <dbReference type="SAM" id="MobiDB-lite"/>
    </source>
</evidence>
<feature type="region of interest" description="Disordered" evidence="2">
    <location>
        <begin position="374"/>
        <end position="396"/>
    </location>
</feature>
<feature type="compositionally biased region" description="Low complexity" evidence="2">
    <location>
        <begin position="431"/>
        <end position="443"/>
    </location>
</feature>